<feature type="domain" description="Helicase ATP-binding" evidence="15">
    <location>
        <begin position="177"/>
        <end position="363"/>
    </location>
</feature>
<dbReference type="PROSITE" id="PS51195">
    <property type="entry name" value="Q_MOTIF"/>
    <property type="match status" value="1"/>
</dbReference>
<dbReference type="SMART" id="SM00343">
    <property type="entry name" value="ZnF_C2HC"/>
    <property type="match status" value="3"/>
</dbReference>
<evidence type="ECO:0000313" key="18">
    <source>
        <dbReference type="EMBL" id="KAK9829169.1"/>
    </source>
</evidence>
<comment type="similarity">
    <text evidence="1">Belongs to the DEAD box helicase family. DDX4/VASA subfamily.</text>
</comment>
<keyword evidence="7" id="KW-0694">RNA-binding</keyword>
<dbReference type="GO" id="GO:0003723">
    <property type="term" value="F:RNA binding"/>
    <property type="evidence" value="ECO:0007669"/>
    <property type="project" value="UniProtKB-KW"/>
</dbReference>
<evidence type="ECO:0000259" key="15">
    <source>
        <dbReference type="PROSITE" id="PS51192"/>
    </source>
</evidence>
<keyword evidence="6 12" id="KW-0067">ATP-binding</keyword>
<dbReference type="InterPro" id="IPR014014">
    <property type="entry name" value="RNA_helicase_DEAD_Q_motif"/>
</dbReference>
<dbReference type="CDD" id="cd18787">
    <property type="entry name" value="SF2_C_DEAD"/>
    <property type="match status" value="1"/>
</dbReference>
<evidence type="ECO:0000256" key="1">
    <source>
        <dbReference type="ARBA" id="ARBA00010132"/>
    </source>
</evidence>
<proteinExistence type="inferred from homology"/>
<evidence type="ECO:0000256" key="10">
    <source>
        <dbReference type="PROSITE-ProRule" id="PRU00047"/>
    </source>
</evidence>
<dbReference type="GO" id="GO:0005524">
    <property type="term" value="F:ATP binding"/>
    <property type="evidence" value="ECO:0007669"/>
    <property type="project" value="UniProtKB-KW"/>
</dbReference>
<dbReference type="PROSITE" id="PS51192">
    <property type="entry name" value="HELICASE_ATP_BIND_1"/>
    <property type="match status" value="1"/>
</dbReference>
<sequence length="687" mass="75942">MADEGEYGDYYNEAGGEAEYEAAGFSGECRRCGQTGHMAKDCPNAGQDTCYRCGRPGHISRDCPNEASGEFMGECNLCGEKGHRASQCPNTVVEVPEERDPYAEAEARKQEADEKFGESAKSVINFEIYDNIPVEMSGQNLPKPIAAFSEADLPEAVMANVKRCKYNKPTPVQKYAIPIGLAGRDLMACAQTGSGKTAAFCFPMISKLLKEDYKPQKAGAYGSKATPVALIVSPTRELTCQIYDEARKFAYQTGIRPVVAYGGAPVVDQVRELERGCDILVATPGRLNDFVERGRVRLRDIKFLVLDEADRMLDMGFEPQIRKLIEESDLPATGHRQTLMFSATFPKEIQQLAADFLHDYVFLSIGRVGSSTDLIMQHVEQVAEHEKREVLVSLIHAIEGLTLVFVTTKRDADMLEDHLRENGYPATTIHGDRSQAERDQAMRNFRSGKTPILVATDVAARGLDIPHVTHVINYEMPQSIDDYVHRIGRTGRAGKRGLATAFYTDGRDDGIAHGLRELLQETNQEVPDWLTQAADMYGPSMGGGRGRGRGSFSSNRPSNRYGGRPQQGAILPTIGAIPGRKIVSWTGESIGALEGDFDMTDDRIVTTTPEALERMWRTLDMLSIIVRQFTDRRDEATGLPIKRVQGYVWMKGSDGLIKLTADEMQQMHEYQADTGEHLGSDPAVEYA</sequence>
<dbReference type="FunFam" id="3.40.50.300:FF:000008">
    <property type="entry name" value="ATP-dependent RNA helicase RhlB"/>
    <property type="match status" value="1"/>
</dbReference>
<evidence type="ECO:0000256" key="5">
    <source>
        <dbReference type="ARBA" id="ARBA00022806"/>
    </source>
</evidence>
<protein>
    <recommendedName>
        <fullName evidence="2">RNA helicase</fullName>
        <ecNumber evidence="2">3.6.4.13</ecNumber>
    </recommendedName>
</protein>
<dbReference type="InterPro" id="IPR014001">
    <property type="entry name" value="Helicase_ATP-bd"/>
</dbReference>
<dbReference type="SMART" id="SM00487">
    <property type="entry name" value="DEXDc"/>
    <property type="match status" value="1"/>
</dbReference>
<feature type="compositionally biased region" description="Low complexity" evidence="13">
    <location>
        <begin position="550"/>
        <end position="560"/>
    </location>
</feature>
<evidence type="ECO:0000256" key="6">
    <source>
        <dbReference type="ARBA" id="ARBA00022840"/>
    </source>
</evidence>
<keyword evidence="3 12" id="KW-0547">Nucleotide-binding</keyword>
<evidence type="ECO:0000259" key="17">
    <source>
        <dbReference type="PROSITE" id="PS51195"/>
    </source>
</evidence>
<dbReference type="GO" id="GO:0008270">
    <property type="term" value="F:zinc ion binding"/>
    <property type="evidence" value="ECO:0007669"/>
    <property type="project" value="UniProtKB-KW"/>
</dbReference>
<comment type="similarity">
    <text evidence="8">Belongs to the DEAD box helicase family. DDX3/DED1 subfamily.</text>
</comment>
<dbReference type="SUPFAM" id="SSF52540">
    <property type="entry name" value="P-loop containing nucleoside triphosphate hydrolases"/>
    <property type="match status" value="1"/>
</dbReference>
<feature type="domain" description="CCHC-type" evidence="14">
    <location>
        <begin position="50"/>
        <end position="65"/>
    </location>
</feature>
<evidence type="ECO:0000256" key="7">
    <source>
        <dbReference type="ARBA" id="ARBA00022884"/>
    </source>
</evidence>
<dbReference type="SMART" id="SM00490">
    <property type="entry name" value="HELICc"/>
    <property type="match status" value="1"/>
</dbReference>
<dbReference type="Gene3D" id="3.40.50.300">
    <property type="entry name" value="P-loop containing nucleotide triphosphate hydrolases"/>
    <property type="match status" value="2"/>
</dbReference>
<keyword evidence="19" id="KW-1185">Reference proteome</keyword>
<evidence type="ECO:0000259" key="14">
    <source>
        <dbReference type="PROSITE" id="PS50158"/>
    </source>
</evidence>
<evidence type="ECO:0000259" key="16">
    <source>
        <dbReference type="PROSITE" id="PS51194"/>
    </source>
</evidence>
<feature type="short sequence motif" description="Q motif" evidence="11">
    <location>
        <begin position="146"/>
        <end position="174"/>
    </location>
</feature>
<dbReference type="Pfam" id="PF00271">
    <property type="entry name" value="Helicase_C"/>
    <property type="match status" value="1"/>
</dbReference>
<keyword evidence="10" id="KW-0862">Zinc</keyword>
<reference evidence="18 19" key="1">
    <citation type="journal article" date="2024" name="Nat. Commun.">
        <title>Phylogenomics reveals the evolutionary origins of lichenization in chlorophyte algae.</title>
        <authorList>
            <person name="Puginier C."/>
            <person name="Libourel C."/>
            <person name="Otte J."/>
            <person name="Skaloud P."/>
            <person name="Haon M."/>
            <person name="Grisel S."/>
            <person name="Petersen M."/>
            <person name="Berrin J.G."/>
            <person name="Delaux P.M."/>
            <person name="Dal Grande F."/>
            <person name="Keller J."/>
        </authorList>
    </citation>
    <scope>NUCLEOTIDE SEQUENCE [LARGE SCALE GENOMIC DNA]</scope>
    <source>
        <strain evidence="18 19">SAG 2043</strain>
    </source>
</reference>
<feature type="domain" description="CCHC-type" evidence="14">
    <location>
        <begin position="29"/>
        <end position="44"/>
    </location>
</feature>
<dbReference type="CDD" id="cd17967">
    <property type="entry name" value="DEADc_DDX3_DDX4"/>
    <property type="match status" value="1"/>
</dbReference>
<keyword evidence="10" id="KW-0863">Zinc-finger</keyword>
<evidence type="ECO:0000313" key="19">
    <source>
        <dbReference type="Proteomes" id="UP001489004"/>
    </source>
</evidence>
<keyword evidence="4 12" id="KW-0378">Hydrolase</keyword>
<evidence type="ECO:0000256" key="4">
    <source>
        <dbReference type="ARBA" id="ARBA00022801"/>
    </source>
</evidence>
<accession>A0AAW1R606</accession>
<dbReference type="GO" id="GO:0003724">
    <property type="term" value="F:RNA helicase activity"/>
    <property type="evidence" value="ECO:0007669"/>
    <property type="project" value="UniProtKB-EC"/>
</dbReference>
<dbReference type="SUPFAM" id="SSF57756">
    <property type="entry name" value="Retrovirus zinc finger-like domains"/>
    <property type="match status" value="1"/>
</dbReference>
<dbReference type="PROSITE" id="PS50158">
    <property type="entry name" value="ZF_CCHC"/>
    <property type="match status" value="3"/>
</dbReference>
<dbReference type="InterPro" id="IPR000629">
    <property type="entry name" value="RNA-helicase_DEAD-box_CS"/>
</dbReference>
<dbReference type="PROSITE" id="PS00039">
    <property type="entry name" value="DEAD_ATP_HELICASE"/>
    <property type="match status" value="1"/>
</dbReference>
<dbReference type="Proteomes" id="UP001489004">
    <property type="component" value="Unassembled WGS sequence"/>
</dbReference>
<dbReference type="PROSITE" id="PS51194">
    <property type="entry name" value="HELICASE_CTER"/>
    <property type="match status" value="1"/>
</dbReference>
<feature type="domain" description="DEAD-box RNA helicase Q" evidence="17">
    <location>
        <begin position="146"/>
        <end position="174"/>
    </location>
</feature>
<organism evidence="18 19">
    <name type="scientific">[Myrmecia] bisecta</name>
    <dbReference type="NCBI Taxonomy" id="41462"/>
    <lineage>
        <taxon>Eukaryota</taxon>
        <taxon>Viridiplantae</taxon>
        <taxon>Chlorophyta</taxon>
        <taxon>core chlorophytes</taxon>
        <taxon>Trebouxiophyceae</taxon>
        <taxon>Trebouxiales</taxon>
        <taxon>Trebouxiaceae</taxon>
        <taxon>Myrmecia</taxon>
    </lineage>
</organism>
<dbReference type="InterPro" id="IPR044763">
    <property type="entry name" value="Ded1/Dbp1_DEADc"/>
</dbReference>
<dbReference type="InterPro" id="IPR001878">
    <property type="entry name" value="Znf_CCHC"/>
</dbReference>
<feature type="domain" description="Helicase C-terminal" evidence="16">
    <location>
        <begin position="390"/>
        <end position="534"/>
    </location>
</feature>
<name>A0AAW1R606_9CHLO</name>
<evidence type="ECO:0000256" key="9">
    <source>
        <dbReference type="ARBA" id="ARBA00047984"/>
    </source>
</evidence>
<dbReference type="FunFam" id="3.40.50.300:FF:000397">
    <property type="entry name" value="Probable ATP-dependent RNA helicase DDX4"/>
    <property type="match status" value="1"/>
</dbReference>
<feature type="region of interest" description="Disordered" evidence="13">
    <location>
        <begin position="537"/>
        <end position="569"/>
    </location>
</feature>
<dbReference type="InterPro" id="IPR036875">
    <property type="entry name" value="Znf_CCHC_sf"/>
</dbReference>
<comment type="catalytic activity">
    <reaction evidence="9">
        <text>ATP + H2O = ADP + phosphate + H(+)</text>
        <dbReference type="Rhea" id="RHEA:13065"/>
        <dbReference type="ChEBI" id="CHEBI:15377"/>
        <dbReference type="ChEBI" id="CHEBI:15378"/>
        <dbReference type="ChEBI" id="CHEBI:30616"/>
        <dbReference type="ChEBI" id="CHEBI:43474"/>
        <dbReference type="ChEBI" id="CHEBI:456216"/>
        <dbReference type="EC" id="3.6.4.13"/>
    </reaction>
</comment>
<dbReference type="InterPro" id="IPR001650">
    <property type="entry name" value="Helicase_C-like"/>
</dbReference>
<keyword evidence="10" id="KW-0479">Metal-binding</keyword>
<evidence type="ECO:0000256" key="3">
    <source>
        <dbReference type="ARBA" id="ARBA00022741"/>
    </source>
</evidence>
<evidence type="ECO:0000256" key="12">
    <source>
        <dbReference type="RuleBase" id="RU000492"/>
    </source>
</evidence>
<evidence type="ECO:0000256" key="13">
    <source>
        <dbReference type="SAM" id="MobiDB-lite"/>
    </source>
</evidence>
<dbReference type="Gene3D" id="4.10.60.10">
    <property type="entry name" value="Zinc finger, CCHC-type"/>
    <property type="match status" value="2"/>
</dbReference>
<dbReference type="Pfam" id="PF00098">
    <property type="entry name" value="zf-CCHC"/>
    <property type="match status" value="3"/>
</dbReference>
<dbReference type="InterPro" id="IPR011545">
    <property type="entry name" value="DEAD/DEAH_box_helicase_dom"/>
</dbReference>
<feature type="domain" description="CCHC-type" evidence="14">
    <location>
        <begin position="75"/>
        <end position="90"/>
    </location>
</feature>
<dbReference type="EMBL" id="JALJOR010000001">
    <property type="protein sequence ID" value="KAK9829169.1"/>
    <property type="molecule type" value="Genomic_DNA"/>
</dbReference>
<dbReference type="Pfam" id="PF00270">
    <property type="entry name" value="DEAD"/>
    <property type="match status" value="1"/>
</dbReference>
<dbReference type="AlphaFoldDB" id="A0AAW1R606"/>
<evidence type="ECO:0000256" key="8">
    <source>
        <dbReference type="ARBA" id="ARBA00024358"/>
    </source>
</evidence>
<dbReference type="PANTHER" id="PTHR47958">
    <property type="entry name" value="ATP-DEPENDENT RNA HELICASE DBP3"/>
    <property type="match status" value="1"/>
</dbReference>
<evidence type="ECO:0000256" key="2">
    <source>
        <dbReference type="ARBA" id="ARBA00012552"/>
    </source>
</evidence>
<gene>
    <name evidence="18" type="ORF">WJX72_004284</name>
</gene>
<evidence type="ECO:0000256" key="11">
    <source>
        <dbReference type="PROSITE-ProRule" id="PRU00552"/>
    </source>
</evidence>
<dbReference type="EC" id="3.6.4.13" evidence="2"/>
<dbReference type="GO" id="GO:0016787">
    <property type="term" value="F:hydrolase activity"/>
    <property type="evidence" value="ECO:0007669"/>
    <property type="project" value="UniProtKB-KW"/>
</dbReference>
<dbReference type="InterPro" id="IPR027417">
    <property type="entry name" value="P-loop_NTPase"/>
</dbReference>
<comment type="caution">
    <text evidence="18">The sequence shown here is derived from an EMBL/GenBank/DDBJ whole genome shotgun (WGS) entry which is preliminary data.</text>
</comment>
<keyword evidence="5 12" id="KW-0347">Helicase</keyword>